<evidence type="ECO:0000313" key="7">
    <source>
        <dbReference type="Proteomes" id="UP000799302"/>
    </source>
</evidence>
<evidence type="ECO:0000256" key="3">
    <source>
        <dbReference type="SAM" id="MobiDB-lite"/>
    </source>
</evidence>
<dbReference type="CDD" id="cd00067">
    <property type="entry name" value="GAL4"/>
    <property type="match status" value="1"/>
</dbReference>
<keyword evidence="7" id="KW-1185">Reference proteome</keyword>
<evidence type="ECO:0000313" key="6">
    <source>
        <dbReference type="EMBL" id="KAF2668299.1"/>
    </source>
</evidence>
<dbReference type="PANTHER" id="PTHR31668">
    <property type="entry name" value="GLUCOSE TRANSPORT TRANSCRIPTION REGULATOR RGT1-RELATED-RELATED"/>
    <property type="match status" value="1"/>
</dbReference>
<dbReference type="InterPro" id="IPR001138">
    <property type="entry name" value="Zn2Cys6_DnaBD"/>
</dbReference>
<dbReference type="SUPFAM" id="SSF57701">
    <property type="entry name" value="Zn2/Cys6 DNA-binding domain"/>
    <property type="match status" value="1"/>
</dbReference>
<dbReference type="Proteomes" id="UP000799302">
    <property type="component" value="Unassembled WGS sequence"/>
</dbReference>
<keyword evidence="4" id="KW-0472">Membrane</keyword>
<evidence type="ECO:0000259" key="5">
    <source>
        <dbReference type="PROSITE" id="PS50048"/>
    </source>
</evidence>
<sequence>MDGLKKRARPCDACRRRKIRCLFAANDSRQCVLCQSRATECTFVESAPRKKRLSYTREASNDNSTTKPVVRSPGSPPATPIHDYSSLSGPTLLKRTLGHQNRQSCSYFGLTSEHDPSIINLYPFDQNEECQASGMGRPGVVRRVNSNTHYLMRVDTPSEMEQELADLDQIEATVKPHGPALVNLYFRIVHPSFPIIHKKVFLEKYSRTYRVYLLAMDWWSYSRNLASFTKPNIKELESLTSKMMANMHLRPKISDIQACLVLSQRSNGDSWARTGLLVSMAQMLGVHLDCTDWAIPQWEKGVRKRIAWALFMQDKWGSLIYGHASHLTWDNWEVQPLEDSDFPETAEDDDEEEGSSEIEVGKQMFLSMISLTEIVADMLHSLFSLKIIRSNLATNEVLERAKPLQLRLKQWYAELPASLSMGETKARKLSSNGYLHLSYFAAETTLHRAVIRSHNVPGLDEELRLITRNAAKVRFTSAVDFIKRLRSEHLQSFWYFTSKLNLAIIATFGIVLWITSSAEQEREFYASQLAEYRWMLRVSSTSAEFMKYTVTQLDVSSFLQQSLDSSATASHPNDSELVDTRLATFRHTSRATCSR</sequence>
<dbReference type="SMART" id="SM00066">
    <property type="entry name" value="GAL4"/>
    <property type="match status" value="1"/>
</dbReference>
<proteinExistence type="predicted"/>
<evidence type="ECO:0000256" key="2">
    <source>
        <dbReference type="ARBA" id="ARBA00023242"/>
    </source>
</evidence>
<dbReference type="GO" id="GO:0001080">
    <property type="term" value="P:nitrogen catabolite activation of transcription from RNA polymerase II promoter"/>
    <property type="evidence" value="ECO:0007669"/>
    <property type="project" value="TreeGrafter"/>
</dbReference>
<dbReference type="Gene3D" id="4.10.240.10">
    <property type="entry name" value="Zn(2)-C6 fungal-type DNA-binding domain"/>
    <property type="match status" value="1"/>
</dbReference>
<keyword evidence="1" id="KW-0479">Metal-binding</keyword>
<accession>A0A6A6U7S3</accession>
<keyword evidence="4" id="KW-0812">Transmembrane</keyword>
<dbReference type="PROSITE" id="PS50048">
    <property type="entry name" value="ZN2_CY6_FUNGAL_2"/>
    <property type="match status" value="1"/>
</dbReference>
<feature type="region of interest" description="Disordered" evidence="3">
    <location>
        <begin position="52"/>
        <end position="87"/>
    </location>
</feature>
<protein>
    <recommendedName>
        <fullName evidence="5">Zn(2)-C6 fungal-type domain-containing protein</fullName>
    </recommendedName>
</protein>
<name>A0A6A6U7S3_9PEZI</name>
<dbReference type="PANTHER" id="PTHR31668:SF4">
    <property type="entry name" value="TRANSCRIPTIONAL ACTIVATOR PROTEIN DAL81"/>
    <property type="match status" value="1"/>
</dbReference>
<dbReference type="GO" id="GO:0000981">
    <property type="term" value="F:DNA-binding transcription factor activity, RNA polymerase II-specific"/>
    <property type="evidence" value="ECO:0007669"/>
    <property type="project" value="InterPro"/>
</dbReference>
<dbReference type="InterPro" id="IPR007219">
    <property type="entry name" value="XnlR_reg_dom"/>
</dbReference>
<feature type="transmembrane region" description="Helical" evidence="4">
    <location>
        <begin position="493"/>
        <end position="514"/>
    </location>
</feature>
<dbReference type="CDD" id="cd12148">
    <property type="entry name" value="fungal_TF_MHR"/>
    <property type="match status" value="1"/>
</dbReference>
<organism evidence="6 7">
    <name type="scientific">Microthyrium microscopicum</name>
    <dbReference type="NCBI Taxonomy" id="703497"/>
    <lineage>
        <taxon>Eukaryota</taxon>
        <taxon>Fungi</taxon>
        <taxon>Dikarya</taxon>
        <taxon>Ascomycota</taxon>
        <taxon>Pezizomycotina</taxon>
        <taxon>Dothideomycetes</taxon>
        <taxon>Dothideomycetes incertae sedis</taxon>
        <taxon>Microthyriales</taxon>
        <taxon>Microthyriaceae</taxon>
        <taxon>Microthyrium</taxon>
    </lineage>
</organism>
<dbReference type="AlphaFoldDB" id="A0A6A6U7S3"/>
<dbReference type="GO" id="GO:0003677">
    <property type="term" value="F:DNA binding"/>
    <property type="evidence" value="ECO:0007669"/>
    <property type="project" value="InterPro"/>
</dbReference>
<evidence type="ECO:0000256" key="1">
    <source>
        <dbReference type="ARBA" id="ARBA00022723"/>
    </source>
</evidence>
<keyword evidence="2" id="KW-0539">Nucleus</keyword>
<dbReference type="InterPro" id="IPR050797">
    <property type="entry name" value="Carb_Metab_Trans_Reg"/>
</dbReference>
<dbReference type="OrthoDB" id="2264294at2759"/>
<evidence type="ECO:0000256" key="4">
    <source>
        <dbReference type="SAM" id="Phobius"/>
    </source>
</evidence>
<feature type="compositionally biased region" description="Polar residues" evidence="3">
    <location>
        <begin position="57"/>
        <end position="67"/>
    </location>
</feature>
<dbReference type="EMBL" id="MU004236">
    <property type="protein sequence ID" value="KAF2668299.1"/>
    <property type="molecule type" value="Genomic_DNA"/>
</dbReference>
<keyword evidence="4" id="KW-1133">Transmembrane helix</keyword>
<dbReference type="GO" id="GO:0008270">
    <property type="term" value="F:zinc ion binding"/>
    <property type="evidence" value="ECO:0007669"/>
    <property type="project" value="InterPro"/>
</dbReference>
<dbReference type="Pfam" id="PF04082">
    <property type="entry name" value="Fungal_trans"/>
    <property type="match status" value="1"/>
</dbReference>
<feature type="domain" description="Zn(2)-C6 fungal-type" evidence="5">
    <location>
        <begin position="10"/>
        <end position="43"/>
    </location>
</feature>
<dbReference type="GO" id="GO:0006351">
    <property type="term" value="P:DNA-templated transcription"/>
    <property type="evidence" value="ECO:0007669"/>
    <property type="project" value="InterPro"/>
</dbReference>
<gene>
    <name evidence="6" type="ORF">BT63DRAFT_447128</name>
</gene>
<dbReference type="SMART" id="SM00906">
    <property type="entry name" value="Fungal_trans"/>
    <property type="match status" value="1"/>
</dbReference>
<dbReference type="InterPro" id="IPR036864">
    <property type="entry name" value="Zn2-C6_fun-type_DNA-bd_sf"/>
</dbReference>
<reference evidence="6" key="1">
    <citation type="journal article" date="2020" name="Stud. Mycol.">
        <title>101 Dothideomycetes genomes: a test case for predicting lifestyles and emergence of pathogens.</title>
        <authorList>
            <person name="Haridas S."/>
            <person name="Albert R."/>
            <person name="Binder M."/>
            <person name="Bloem J."/>
            <person name="Labutti K."/>
            <person name="Salamov A."/>
            <person name="Andreopoulos B."/>
            <person name="Baker S."/>
            <person name="Barry K."/>
            <person name="Bills G."/>
            <person name="Bluhm B."/>
            <person name="Cannon C."/>
            <person name="Castanera R."/>
            <person name="Culley D."/>
            <person name="Daum C."/>
            <person name="Ezra D."/>
            <person name="Gonzalez J."/>
            <person name="Henrissat B."/>
            <person name="Kuo A."/>
            <person name="Liang C."/>
            <person name="Lipzen A."/>
            <person name="Lutzoni F."/>
            <person name="Magnuson J."/>
            <person name="Mondo S."/>
            <person name="Nolan M."/>
            <person name="Ohm R."/>
            <person name="Pangilinan J."/>
            <person name="Park H.-J."/>
            <person name="Ramirez L."/>
            <person name="Alfaro M."/>
            <person name="Sun H."/>
            <person name="Tritt A."/>
            <person name="Yoshinaga Y."/>
            <person name="Zwiers L.-H."/>
            <person name="Turgeon B."/>
            <person name="Goodwin S."/>
            <person name="Spatafora J."/>
            <person name="Crous P."/>
            <person name="Grigoriev I."/>
        </authorList>
    </citation>
    <scope>NUCLEOTIDE SEQUENCE</scope>
    <source>
        <strain evidence="6">CBS 115976</strain>
    </source>
</reference>
<dbReference type="PROSITE" id="PS00463">
    <property type="entry name" value="ZN2_CY6_FUNGAL_1"/>
    <property type="match status" value="1"/>
</dbReference>
<dbReference type="GO" id="GO:0005634">
    <property type="term" value="C:nucleus"/>
    <property type="evidence" value="ECO:0007669"/>
    <property type="project" value="TreeGrafter"/>
</dbReference>